<keyword evidence="2" id="KW-0227">DNA damage</keyword>
<protein>
    <submittedName>
        <fullName evidence="10">PD-(D/E)XK nuclease superfamily protein</fullName>
    </submittedName>
</protein>
<evidence type="ECO:0000256" key="6">
    <source>
        <dbReference type="ARBA" id="ARBA00023125"/>
    </source>
</evidence>
<name>A0A1W1VU78_9FIRM</name>
<evidence type="ECO:0000256" key="3">
    <source>
        <dbReference type="ARBA" id="ARBA00022801"/>
    </source>
</evidence>
<keyword evidence="3" id="KW-0378">Hydrolase</keyword>
<feature type="domain" description="PD-(D/E)XK endonuclease-like" evidence="9">
    <location>
        <begin position="23"/>
        <end position="183"/>
    </location>
</feature>
<dbReference type="GO" id="GO:0003677">
    <property type="term" value="F:DNA binding"/>
    <property type="evidence" value="ECO:0007669"/>
    <property type="project" value="UniProtKB-KW"/>
</dbReference>
<evidence type="ECO:0000313" key="11">
    <source>
        <dbReference type="Proteomes" id="UP000192569"/>
    </source>
</evidence>
<dbReference type="GO" id="GO:0006281">
    <property type="term" value="P:DNA repair"/>
    <property type="evidence" value="ECO:0007669"/>
    <property type="project" value="UniProtKB-KW"/>
</dbReference>
<evidence type="ECO:0000256" key="4">
    <source>
        <dbReference type="ARBA" id="ARBA00022806"/>
    </source>
</evidence>
<evidence type="ECO:0000256" key="2">
    <source>
        <dbReference type="ARBA" id="ARBA00022763"/>
    </source>
</evidence>
<dbReference type="GO" id="GO:0005524">
    <property type="term" value="F:ATP binding"/>
    <property type="evidence" value="ECO:0007669"/>
    <property type="project" value="UniProtKB-KW"/>
</dbReference>
<dbReference type="AlphaFoldDB" id="A0A1W1VU78"/>
<keyword evidence="1" id="KW-0547">Nucleotide-binding</keyword>
<keyword evidence="6" id="KW-0238">DNA-binding</keyword>
<keyword evidence="7" id="KW-0234">DNA repair</keyword>
<dbReference type="GO" id="GO:0004386">
    <property type="term" value="F:helicase activity"/>
    <property type="evidence" value="ECO:0007669"/>
    <property type="project" value="UniProtKB-KW"/>
</dbReference>
<dbReference type="InterPro" id="IPR038726">
    <property type="entry name" value="PDDEXK_AddAB-type"/>
</dbReference>
<evidence type="ECO:0000259" key="9">
    <source>
        <dbReference type="Pfam" id="PF12705"/>
    </source>
</evidence>
<evidence type="ECO:0000256" key="7">
    <source>
        <dbReference type="ARBA" id="ARBA00023204"/>
    </source>
</evidence>
<dbReference type="EMBL" id="LT838272">
    <property type="protein sequence ID" value="SMB96876.1"/>
    <property type="molecule type" value="Genomic_DNA"/>
</dbReference>
<evidence type="ECO:0000313" key="10">
    <source>
        <dbReference type="EMBL" id="SMB96876.1"/>
    </source>
</evidence>
<reference evidence="10 11" key="1">
    <citation type="submission" date="2017-04" db="EMBL/GenBank/DDBJ databases">
        <authorList>
            <person name="Afonso C.L."/>
            <person name="Miller P.J."/>
            <person name="Scott M.A."/>
            <person name="Spackman E."/>
            <person name="Goraichik I."/>
            <person name="Dimitrov K.M."/>
            <person name="Suarez D.L."/>
            <person name="Swayne D.E."/>
        </authorList>
    </citation>
    <scope>NUCLEOTIDE SEQUENCE [LARGE SCALE GENOMIC DNA]</scope>
    <source>
        <strain evidence="10 11">ToBE</strain>
    </source>
</reference>
<sequence>MAAGLSGRDPEEAVRQMPLKVVIGEKLEEAIDLAMRFLRRYSPRGVYLVEEKVKGVIAGEEFVGRLDLVETGDTTGIITITDFKTDWDKYMPTEKMQLPLYAYLFLSMMNEKPRPVQARLWFLRHAREPVAEETLTPEHMSRAVQWAEGIIKEIRDALELPGWMGFDPVPGSWCKTCGYSFNCLDIAEPQDIVEAGALALRLERALDVLKTRLKEHVSEHGPLQVSDQYWGDYSYSIWKFPDIQAFMELLAGAGEDPWDYIEVNGSKLKKLLKGPLGERIRQIGEEKPRHYFTHREKPPGSREEA</sequence>
<dbReference type="Gene3D" id="3.90.320.10">
    <property type="match status" value="1"/>
</dbReference>
<gene>
    <name evidence="10" type="ORF">SAMN00808754_1699</name>
</gene>
<accession>A0A1W1VU78</accession>
<evidence type="ECO:0000256" key="5">
    <source>
        <dbReference type="ARBA" id="ARBA00022840"/>
    </source>
</evidence>
<dbReference type="Pfam" id="PF12705">
    <property type="entry name" value="PDDEXK_1"/>
    <property type="match status" value="1"/>
</dbReference>
<feature type="region of interest" description="Disordered" evidence="8">
    <location>
        <begin position="284"/>
        <end position="305"/>
    </location>
</feature>
<keyword evidence="11" id="KW-1185">Reference proteome</keyword>
<proteinExistence type="predicted"/>
<dbReference type="GO" id="GO:0016787">
    <property type="term" value="F:hydrolase activity"/>
    <property type="evidence" value="ECO:0007669"/>
    <property type="project" value="UniProtKB-KW"/>
</dbReference>
<organism evidence="10 11">
    <name type="scientific">Thermanaeromonas toyohensis ToBE</name>
    <dbReference type="NCBI Taxonomy" id="698762"/>
    <lineage>
        <taxon>Bacteria</taxon>
        <taxon>Bacillati</taxon>
        <taxon>Bacillota</taxon>
        <taxon>Clostridia</taxon>
        <taxon>Neomoorellales</taxon>
        <taxon>Neomoorellaceae</taxon>
        <taxon>Thermanaeromonas</taxon>
    </lineage>
</organism>
<keyword evidence="5" id="KW-0067">ATP-binding</keyword>
<dbReference type="InterPro" id="IPR011604">
    <property type="entry name" value="PDDEXK-like_dom_sf"/>
</dbReference>
<evidence type="ECO:0000256" key="8">
    <source>
        <dbReference type="SAM" id="MobiDB-lite"/>
    </source>
</evidence>
<evidence type="ECO:0000256" key="1">
    <source>
        <dbReference type="ARBA" id="ARBA00022741"/>
    </source>
</evidence>
<keyword evidence="4" id="KW-0347">Helicase</keyword>
<dbReference type="Proteomes" id="UP000192569">
    <property type="component" value="Chromosome I"/>
</dbReference>
<dbReference type="STRING" id="698762.SAMN00808754_1699"/>